<comment type="caution">
    <text evidence="4">The sequence shown here is derived from an EMBL/GenBank/DDBJ whole genome shotgun (WGS) entry which is preliminary data.</text>
</comment>
<feature type="transmembrane region" description="Helical" evidence="2">
    <location>
        <begin position="151"/>
        <end position="174"/>
    </location>
</feature>
<accession>A0ABP0HIC4</accession>
<name>A0ABP0HIC4_9DINO</name>
<keyword evidence="2" id="KW-1133">Transmembrane helix</keyword>
<reference evidence="4 5" key="1">
    <citation type="submission" date="2024-02" db="EMBL/GenBank/DDBJ databases">
        <authorList>
            <person name="Chen Y."/>
            <person name="Shah S."/>
            <person name="Dougan E. K."/>
            <person name="Thang M."/>
            <person name="Chan C."/>
        </authorList>
    </citation>
    <scope>NUCLEOTIDE SEQUENCE [LARGE SCALE GENOMIC DNA]</scope>
</reference>
<evidence type="ECO:0000256" key="2">
    <source>
        <dbReference type="SAM" id="Phobius"/>
    </source>
</evidence>
<keyword evidence="5" id="KW-1185">Reference proteome</keyword>
<evidence type="ECO:0000256" key="3">
    <source>
        <dbReference type="SAM" id="SignalP"/>
    </source>
</evidence>
<evidence type="ECO:0000256" key="1">
    <source>
        <dbReference type="SAM" id="MobiDB-lite"/>
    </source>
</evidence>
<evidence type="ECO:0000313" key="5">
    <source>
        <dbReference type="Proteomes" id="UP001642464"/>
    </source>
</evidence>
<evidence type="ECO:0000313" key="4">
    <source>
        <dbReference type="EMBL" id="CAK8989951.1"/>
    </source>
</evidence>
<organism evidence="4 5">
    <name type="scientific">Durusdinium trenchii</name>
    <dbReference type="NCBI Taxonomy" id="1381693"/>
    <lineage>
        <taxon>Eukaryota</taxon>
        <taxon>Sar</taxon>
        <taxon>Alveolata</taxon>
        <taxon>Dinophyceae</taxon>
        <taxon>Suessiales</taxon>
        <taxon>Symbiodiniaceae</taxon>
        <taxon>Durusdinium</taxon>
    </lineage>
</organism>
<feature type="compositionally biased region" description="Basic and acidic residues" evidence="1">
    <location>
        <begin position="399"/>
        <end position="418"/>
    </location>
</feature>
<dbReference type="Proteomes" id="UP001642464">
    <property type="component" value="Unassembled WGS sequence"/>
</dbReference>
<sequence length="555" mass="62735">MDAYLLTTLAASYAFFLVTWSAKSERPSAEADLKSLSTLWSLAKAPAASDVSDESLEWSRSLIRWLVVLGELYAVFQFALSSCLPQPNQKALLLQVHVTAPLFGSLMVRWMCRKGQKLSYEQMQRAAMTLNFLAILNRVDVPRSLISTNFVVRTFIGAFTCAPCTLVTMNLVSLPFTVAVELNRLDSDVHAVDYVLLIANETMAVLIMSVIVLHLGALLQKQEMATQKLREEVCIKEKIVKETEGFLEATRRLLSVTCDCLVQLSPDWKVKNPDTKVKDLLKMSSFKGSLPFSEFVCPEEQERFSNFICTNNSQAPSSLHLRMLDLKGSSFHVQLFHVEIPSLLKAEQPGHLLGLIKQELNEPEDQENFPAIPMETIPEGTPAVFDEESSSGSSLHSSQKRDRSRRKDEKRRTPRKEGNGSWEGWPLLETLSLVIDLNTAEVGYSIRSIKIDLPEHDRKFSFLNFVKKRYRPAVEDWIQEHMNCWFVQSPCDEPCLGCKLCIPELPGNILVREMNVRGIEQMLDEGDQGFSGRQAQEGPGYTLLMNLELKHFLKQ</sequence>
<dbReference type="EMBL" id="CAXAMM010001003">
    <property type="protein sequence ID" value="CAK8989951.1"/>
    <property type="molecule type" value="Genomic_DNA"/>
</dbReference>
<feature type="signal peptide" evidence="3">
    <location>
        <begin position="1"/>
        <end position="21"/>
    </location>
</feature>
<protein>
    <submittedName>
        <fullName evidence="4">Uncharacterized protein</fullName>
    </submittedName>
</protein>
<keyword evidence="2" id="KW-0812">Transmembrane</keyword>
<feature type="transmembrane region" description="Helical" evidence="2">
    <location>
        <begin position="194"/>
        <end position="219"/>
    </location>
</feature>
<keyword evidence="3" id="KW-0732">Signal</keyword>
<proteinExistence type="predicted"/>
<keyword evidence="2" id="KW-0472">Membrane</keyword>
<feature type="region of interest" description="Disordered" evidence="1">
    <location>
        <begin position="372"/>
        <end position="420"/>
    </location>
</feature>
<gene>
    <name evidence="4" type="ORF">SCF082_LOCUS2053</name>
</gene>
<feature type="chain" id="PRO_5045749864" evidence="3">
    <location>
        <begin position="22"/>
        <end position="555"/>
    </location>
</feature>